<sequence>MTPERNSTVTLHPDFAGTWDIDPAHSRIGFQSRHAMVAKVRGAFNSVTGSVRFDGDAPSDAAIEVRVDMASVDTRNADRDQHLRGADFFDVETYPEMVFVSTAVDEVEENSFIVTGDLTIRDVTRHISIPLEMLGLETDPFGQQRAGFEGSRRIDRKEFGVSWNTPLDSGGVLVSDKVTLEFELSLVKRREG</sequence>
<evidence type="ECO:0000313" key="3">
    <source>
        <dbReference type="EMBL" id="WFP16494.1"/>
    </source>
</evidence>
<dbReference type="SMART" id="SM00867">
    <property type="entry name" value="YceI"/>
    <property type="match status" value="1"/>
</dbReference>
<dbReference type="PANTHER" id="PTHR34406:SF1">
    <property type="entry name" value="PROTEIN YCEI"/>
    <property type="match status" value="1"/>
</dbReference>
<dbReference type="SUPFAM" id="SSF101874">
    <property type="entry name" value="YceI-like"/>
    <property type="match status" value="1"/>
</dbReference>
<dbReference type="Pfam" id="PF04264">
    <property type="entry name" value="YceI"/>
    <property type="match status" value="1"/>
</dbReference>
<dbReference type="InterPro" id="IPR007372">
    <property type="entry name" value="Lipid/polyisoprenoid-bd_YceI"/>
</dbReference>
<comment type="similarity">
    <text evidence="1">Belongs to the UPF0312 family.</text>
</comment>
<gene>
    <name evidence="3" type="ORF">P8192_14120</name>
</gene>
<dbReference type="EMBL" id="CP121252">
    <property type="protein sequence ID" value="WFP16494.1"/>
    <property type="molecule type" value="Genomic_DNA"/>
</dbReference>
<proteinExistence type="inferred from homology"/>
<dbReference type="PANTHER" id="PTHR34406">
    <property type="entry name" value="PROTEIN YCEI"/>
    <property type="match status" value="1"/>
</dbReference>
<evidence type="ECO:0000256" key="1">
    <source>
        <dbReference type="ARBA" id="ARBA00008812"/>
    </source>
</evidence>
<accession>A0ABY8H5T2</accession>
<organism evidence="3 4">
    <name type="scientific">Citricoccus muralis</name>
    <dbReference type="NCBI Taxonomy" id="169134"/>
    <lineage>
        <taxon>Bacteria</taxon>
        <taxon>Bacillati</taxon>
        <taxon>Actinomycetota</taxon>
        <taxon>Actinomycetes</taxon>
        <taxon>Micrococcales</taxon>
        <taxon>Micrococcaceae</taxon>
        <taxon>Citricoccus</taxon>
    </lineage>
</organism>
<dbReference type="Proteomes" id="UP001219037">
    <property type="component" value="Chromosome"/>
</dbReference>
<dbReference type="InterPro" id="IPR036761">
    <property type="entry name" value="TTHA0802/YceI-like_sf"/>
</dbReference>
<name>A0ABY8H5T2_9MICC</name>
<dbReference type="Gene3D" id="2.40.128.110">
    <property type="entry name" value="Lipid/polyisoprenoid-binding, YceI-like"/>
    <property type="match status" value="1"/>
</dbReference>
<reference evidence="3 4" key="1">
    <citation type="submission" date="2023-04" db="EMBL/GenBank/DDBJ databases">
        <title>Funneling lignin-derived compounds into biodiesel using alkali-halophilic Citricoccus sp. P2.</title>
        <authorList>
            <person name="Luo C.-B."/>
        </authorList>
    </citation>
    <scope>NUCLEOTIDE SEQUENCE [LARGE SCALE GENOMIC DNA]</scope>
    <source>
        <strain evidence="3 4">P2</strain>
    </source>
</reference>
<feature type="domain" description="Lipid/polyisoprenoid-binding YceI-like" evidence="2">
    <location>
        <begin position="18"/>
        <end position="187"/>
    </location>
</feature>
<evidence type="ECO:0000313" key="4">
    <source>
        <dbReference type="Proteomes" id="UP001219037"/>
    </source>
</evidence>
<protein>
    <submittedName>
        <fullName evidence="3">YceI family protein</fullName>
    </submittedName>
</protein>
<keyword evidence="4" id="KW-1185">Reference proteome</keyword>
<evidence type="ECO:0000259" key="2">
    <source>
        <dbReference type="SMART" id="SM00867"/>
    </source>
</evidence>